<dbReference type="Proteomes" id="UP001235939">
    <property type="component" value="Chromosome 09"/>
</dbReference>
<sequence>MHFHQENARAHTSRQTTALIEAFEWELVSHPLHSPDIATSDFNLFTKKNLGGTQFQDDGELEEAVLGFLRGYTDRSDLLHGQDITTINGFLAALYMADSNPKEDIHTDKASLLAGISTPMPAGGVSCVIRVSGGRKPPADEERSSSGASSGSDYEDEAWPARFHLHELGNAPEPAPIVSGHGSVRGMRNRVRTNIVQFLEHQQHNKPELVVELFQFTERTVQAIILLHVVQAMIIMQFDFALTNARAPLTDGDPAFRACNNFDYESIMIYGETAFSKDDRSKTIEDKNKVHKLTNPYSKKGMSKYDIERHISMDSLCVPIAGCAAGLLTCPDSPTSPWCKEKVGAEFPVRFPFPASLDALLNGSP</sequence>
<dbReference type="InterPro" id="IPR001506">
    <property type="entry name" value="Peptidase_M12A"/>
</dbReference>
<dbReference type="Pfam" id="PF01400">
    <property type="entry name" value="Astacin"/>
    <property type="match status" value="1"/>
</dbReference>
<keyword evidence="5" id="KW-1185">Reference proteome</keyword>
<reference evidence="4 5" key="1">
    <citation type="submission" date="2022-01" db="EMBL/GenBank/DDBJ databases">
        <title>A chromosomal length assembly of Cordylochernes scorpioides.</title>
        <authorList>
            <person name="Zeh D."/>
            <person name="Zeh J."/>
        </authorList>
    </citation>
    <scope>NUCLEOTIDE SEQUENCE [LARGE SCALE GENOMIC DNA]</scope>
    <source>
        <strain evidence="4">IN4F17</strain>
        <tissue evidence="4">Whole Body</tissue>
    </source>
</reference>
<dbReference type="InterPro" id="IPR024079">
    <property type="entry name" value="MetalloPept_cat_dom_sf"/>
</dbReference>
<evidence type="ECO:0000259" key="3">
    <source>
        <dbReference type="Pfam" id="PF01400"/>
    </source>
</evidence>
<dbReference type="EMBL" id="CP092871">
    <property type="protein sequence ID" value="UYV71830.1"/>
    <property type="molecule type" value="Genomic_DNA"/>
</dbReference>
<dbReference type="Gene3D" id="3.40.390.10">
    <property type="entry name" value="Collagenase (Catalytic Domain)"/>
    <property type="match status" value="1"/>
</dbReference>
<feature type="region of interest" description="Disordered" evidence="2">
    <location>
        <begin position="131"/>
        <end position="155"/>
    </location>
</feature>
<evidence type="ECO:0000256" key="1">
    <source>
        <dbReference type="ARBA" id="ARBA00001947"/>
    </source>
</evidence>
<dbReference type="InterPro" id="IPR036397">
    <property type="entry name" value="RNaseH_sf"/>
</dbReference>
<gene>
    <name evidence="4" type="ORF">LAZ67_9000588</name>
</gene>
<protein>
    <recommendedName>
        <fullName evidence="3">Peptidase M12A domain-containing protein</fullName>
    </recommendedName>
</protein>
<evidence type="ECO:0000313" key="5">
    <source>
        <dbReference type="Proteomes" id="UP001235939"/>
    </source>
</evidence>
<dbReference type="Gene3D" id="3.30.420.10">
    <property type="entry name" value="Ribonuclease H-like superfamily/Ribonuclease H"/>
    <property type="match status" value="1"/>
</dbReference>
<comment type="cofactor">
    <cofactor evidence="1">
        <name>Zn(2+)</name>
        <dbReference type="ChEBI" id="CHEBI:29105"/>
    </cofactor>
</comment>
<evidence type="ECO:0000256" key="2">
    <source>
        <dbReference type="SAM" id="MobiDB-lite"/>
    </source>
</evidence>
<feature type="domain" description="Peptidase M12A" evidence="3">
    <location>
        <begin position="260"/>
        <end position="309"/>
    </location>
</feature>
<name>A0ABY6KSK4_9ARAC</name>
<accession>A0ABY6KSK4</accession>
<proteinExistence type="predicted"/>
<organism evidence="4 5">
    <name type="scientific">Cordylochernes scorpioides</name>
    <dbReference type="NCBI Taxonomy" id="51811"/>
    <lineage>
        <taxon>Eukaryota</taxon>
        <taxon>Metazoa</taxon>
        <taxon>Ecdysozoa</taxon>
        <taxon>Arthropoda</taxon>
        <taxon>Chelicerata</taxon>
        <taxon>Arachnida</taxon>
        <taxon>Pseudoscorpiones</taxon>
        <taxon>Cheliferoidea</taxon>
        <taxon>Chernetidae</taxon>
        <taxon>Cordylochernes</taxon>
    </lineage>
</organism>
<evidence type="ECO:0000313" key="4">
    <source>
        <dbReference type="EMBL" id="UYV71830.1"/>
    </source>
</evidence>